<dbReference type="InterPro" id="IPR007492">
    <property type="entry name" value="LytTR_DNA-bd_dom"/>
</dbReference>
<feature type="modified residue" description="4-aspartylphosphate" evidence="3">
    <location>
        <position position="63"/>
    </location>
</feature>
<dbReference type="Gene3D" id="2.40.50.1020">
    <property type="entry name" value="LytTr DNA-binding domain"/>
    <property type="match status" value="1"/>
</dbReference>
<dbReference type="GO" id="GO:0000156">
    <property type="term" value="F:phosphorelay response regulator activity"/>
    <property type="evidence" value="ECO:0007669"/>
    <property type="project" value="InterPro"/>
</dbReference>
<dbReference type="AlphaFoldDB" id="A0A0V8QCE7"/>
<organism evidence="6 7">
    <name type="scientific">Acetivibrio ethanolgignens</name>
    <dbReference type="NCBI Taxonomy" id="290052"/>
    <lineage>
        <taxon>Bacteria</taxon>
        <taxon>Bacillati</taxon>
        <taxon>Bacillota</taxon>
        <taxon>Clostridia</taxon>
        <taxon>Eubacteriales</taxon>
        <taxon>Oscillospiraceae</taxon>
        <taxon>Acetivibrio</taxon>
    </lineage>
</organism>
<protein>
    <recommendedName>
        <fullName evidence="1">Stage 0 sporulation protein A homolog</fullName>
    </recommendedName>
</protein>
<keyword evidence="3" id="KW-0597">Phosphoprotein</keyword>
<proteinExistence type="predicted"/>
<dbReference type="PANTHER" id="PTHR37299:SF1">
    <property type="entry name" value="STAGE 0 SPORULATION PROTEIN A HOMOLOG"/>
    <property type="match status" value="1"/>
</dbReference>
<dbReference type="SMART" id="SM00448">
    <property type="entry name" value="REC"/>
    <property type="match status" value="1"/>
</dbReference>
<dbReference type="Gene3D" id="3.40.50.2300">
    <property type="match status" value="1"/>
</dbReference>
<name>A0A0V8QCE7_9FIRM</name>
<evidence type="ECO:0000256" key="1">
    <source>
        <dbReference type="ARBA" id="ARBA00018672"/>
    </source>
</evidence>
<evidence type="ECO:0000313" key="6">
    <source>
        <dbReference type="EMBL" id="KSV58280.1"/>
    </source>
</evidence>
<dbReference type="SUPFAM" id="SSF52172">
    <property type="entry name" value="CheY-like"/>
    <property type="match status" value="1"/>
</dbReference>
<dbReference type="GO" id="GO:0003677">
    <property type="term" value="F:DNA binding"/>
    <property type="evidence" value="ECO:0007669"/>
    <property type="project" value="InterPro"/>
</dbReference>
<keyword evidence="7" id="KW-1185">Reference proteome</keyword>
<feature type="domain" description="Response regulatory" evidence="4">
    <location>
        <begin position="12"/>
        <end position="126"/>
    </location>
</feature>
<comment type="caution">
    <text evidence="6">The sequence shown here is derived from an EMBL/GenBank/DDBJ whole genome shotgun (WGS) entry which is preliminary data.</text>
</comment>
<feature type="domain" description="HTH LytTR-type" evidence="5">
    <location>
        <begin position="144"/>
        <end position="252"/>
    </location>
</feature>
<dbReference type="InterPro" id="IPR046947">
    <property type="entry name" value="LytR-like"/>
</dbReference>
<dbReference type="PANTHER" id="PTHR37299">
    <property type="entry name" value="TRANSCRIPTIONAL REGULATOR-RELATED"/>
    <property type="match status" value="1"/>
</dbReference>
<evidence type="ECO:0000256" key="3">
    <source>
        <dbReference type="PROSITE-ProRule" id="PRU00169"/>
    </source>
</evidence>
<dbReference type="Pfam" id="PF04397">
    <property type="entry name" value="LytTR"/>
    <property type="match status" value="1"/>
</dbReference>
<sequence>MKGRKQRVRFMKIAIIEDERPAQRELSYLLRTILGKVEIQEGDSGADGIRLISQDTYDMIFLDIHLGDIKGVDLVPLIKKLSPSTKIIFSTAYSEYAMQAFELQVDDYILKPYEESRLRQILERHCSKKEGTAEIGGGSFLDKICVNKERESRLIDIDTVAYIETDGQGRGCVIHTVRGGYRSNQYLSEYEKKLEEKGFFRIHKSYLVNLKYIVSIFPWEGGRFAVRLKGFEKTVLPVGREKIRQLRNKILI</sequence>
<dbReference type="Pfam" id="PF00072">
    <property type="entry name" value="Response_reg"/>
    <property type="match status" value="1"/>
</dbReference>
<dbReference type="SMART" id="SM00850">
    <property type="entry name" value="LytTR"/>
    <property type="match status" value="1"/>
</dbReference>
<evidence type="ECO:0000256" key="2">
    <source>
        <dbReference type="ARBA" id="ARBA00024867"/>
    </source>
</evidence>
<dbReference type="InterPro" id="IPR011006">
    <property type="entry name" value="CheY-like_superfamily"/>
</dbReference>
<reference evidence="6 7" key="1">
    <citation type="submission" date="2015-11" db="EMBL/GenBank/DDBJ databases">
        <title>Butyribacter intestini gen. nov., sp. nov., a butyric acid-producing bacterium of the family Lachnospiraceae isolated from the human faeces.</title>
        <authorList>
            <person name="Zou Y."/>
            <person name="Xue W."/>
            <person name="Luo G."/>
            <person name="Lv M."/>
        </authorList>
    </citation>
    <scope>NUCLEOTIDE SEQUENCE [LARGE SCALE GENOMIC DNA]</scope>
    <source>
        <strain evidence="6 7">ACET-33324</strain>
    </source>
</reference>
<comment type="function">
    <text evidence="2">May play the central regulatory role in sporulation. It may be an element of the effector pathway responsible for the activation of sporulation genes in response to nutritional stress. Spo0A may act in concert with spo0H (a sigma factor) to control the expression of some genes that are critical to the sporulation process.</text>
</comment>
<dbReference type="InterPro" id="IPR001789">
    <property type="entry name" value="Sig_transdc_resp-reg_receiver"/>
</dbReference>
<dbReference type="Proteomes" id="UP000054874">
    <property type="component" value="Unassembled WGS sequence"/>
</dbReference>
<accession>A0A0V8QCE7</accession>
<evidence type="ECO:0000313" key="7">
    <source>
        <dbReference type="Proteomes" id="UP000054874"/>
    </source>
</evidence>
<evidence type="ECO:0000259" key="4">
    <source>
        <dbReference type="PROSITE" id="PS50110"/>
    </source>
</evidence>
<dbReference type="PROSITE" id="PS50930">
    <property type="entry name" value="HTH_LYTTR"/>
    <property type="match status" value="1"/>
</dbReference>
<gene>
    <name evidence="6" type="ORF">ASU35_13300</name>
</gene>
<dbReference type="PROSITE" id="PS50110">
    <property type="entry name" value="RESPONSE_REGULATORY"/>
    <property type="match status" value="1"/>
</dbReference>
<evidence type="ECO:0000259" key="5">
    <source>
        <dbReference type="PROSITE" id="PS50930"/>
    </source>
</evidence>
<dbReference type="STRING" id="290052.ASU35_13300"/>
<dbReference type="EMBL" id="LNAM01000177">
    <property type="protein sequence ID" value="KSV58280.1"/>
    <property type="molecule type" value="Genomic_DNA"/>
</dbReference>